<dbReference type="CDD" id="cd07034">
    <property type="entry name" value="TPP_PYR_PFOR_IOR-alpha_like"/>
    <property type="match status" value="1"/>
</dbReference>
<dbReference type="SUPFAM" id="SSF53323">
    <property type="entry name" value="Pyruvate-ferredoxin oxidoreductase, PFOR, domain III"/>
    <property type="match status" value="1"/>
</dbReference>
<protein>
    <recommendedName>
        <fullName evidence="6">2-oxoacid:ferredoxin oxidoreductase subunit alpha</fullName>
    </recommendedName>
</protein>
<organism evidence="4 5">
    <name type="scientific">Candidatus Raymondbacteria bacterium RIFOXYD12_FULL_49_13</name>
    <dbReference type="NCBI Taxonomy" id="1817890"/>
    <lineage>
        <taxon>Bacteria</taxon>
        <taxon>Raymondiibacteriota</taxon>
    </lineage>
</organism>
<accession>A0A1F7FJ12</accession>
<evidence type="ECO:0008006" key="6">
    <source>
        <dbReference type="Google" id="ProtNLM"/>
    </source>
</evidence>
<name>A0A1F7FJ12_UNCRA</name>
<dbReference type="PANTHER" id="PTHR32154:SF20">
    <property type="entry name" value="2-OXOGLUTARATE OXIDOREDUCTASE SUBUNIT KORA"/>
    <property type="match status" value="1"/>
</dbReference>
<dbReference type="Pfam" id="PF01855">
    <property type="entry name" value="POR_N"/>
    <property type="match status" value="1"/>
</dbReference>
<dbReference type="Gene3D" id="3.40.50.970">
    <property type="match status" value="1"/>
</dbReference>
<evidence type="ECO:0000259" key="3">
    <source>
        <dbReference type="Pfam" id="PF01855"/>
    </source>
</evidence>
<evidence type="ECO:0000259" key="2">
    <source>
        <dbReference type="Pfam" id="PF01558"/>
    </source>
</evidence>
<dbReference type="AlphaFoldDB" id="A0A1F7FJ12"/>
<dbReference type="PANTHER" id="PTHR32154">
    <property type="entry name" value="PYRUVATE-FLAVODOXIN OXIDOREDUCTASE-RELATED"/>
    <property type="match status" value="1"/>
</dbReference>
<proteinExistence type="predicted"/>
<dbReference type="InterPro" id="IPR019752">
    <property type="entry name" value="Pyrv/ketoisovalerate_OxRed_cat"/>
</dbReference>
<dbReference type="FunFam" id="3.40.50.970:FF:000022">
    <property type="entry name" value="2-oxoglutarate ferredoxin oxidoreductase alpha subunit"/>
    <property type="match status" value="1"/>
</dbReference>
<keyword evidence="1" id="KW-0560">Oxidoreductase</keyword>
<dbReference type="EMBL" id="MFYX01000031">
    <property type="protein sequence ID" value="OGK06452.1"/>
    <property type="molecule type" value="Genomic_DNA"/>
</dbReference>
<dbReference type="InterPro" id="IPR002869">
    <property type="entry name" value="Pyrv_flavodox_OxRed_cen"/>
</dbReference>
<dbReference type="GO" id="GO:0006979">
    <property type="term" value="P:response to oxidative stress"/>
    <property type="evidence" value="ECO:0007669"/>
    <property type="project" value="TreeGrafter"/>
</dbReference>
<feature type="domain" description="Pyruvate/ketoisovalerate oxidoreductase catalytic" evidence="2">
    <location>
        <begin position="13"/>
        <end position="174"/>
    </location>
</feature>
<evidence type="ECO:0000256" key="1">
    <source>
        <dbReference type="ARBA" id="ARBA00023002"/>
    </source>
</evidence>
<dbReference type="InterPro" id="IPR050722">
    <property type="entry name" value="Pyruvate:ferred/Flavod_OxRd"/>
</dbReference>
<feature type="non-terminal residue" evidence="4">
    <location>
        <position position="384"/>
    </location>
</feature>
<gene>
    <name evidence="4" type="ORF">A2519_11880</name>
</gene>
<dbReference type="SUPFAM" id="SSF52518">
    <property type="entry name" value="Thiamin diphosphate-binding fold (THDP-binding)"/>
    <property type="match status" value="1"/>
</dbReference>
<dbReference type="GO" id="GO:0016903">
    <property type="term" value="F:oxidoreductase activity, acting on the aldehyde or oxo group of donors"/>
    <property type="evidence" value="ECO:0007669"/>
    <property type="project" value="InterPro"/>
</dbReference>
<evidence type="ECO:0000313" key="5">
    <source>
        <dbReference type="Proteomes" id="UP000179243"/>
    </source>
</evidence>
<comment type="caution">
    <text evidence="4">The sequence shown here is derived from an EMBL/GenBank/DDBJ whole genome shotgun (WGS) entry which is preliminary data.</text>
</comment>
<evidence type="ECO:0000313" key="4">
    <source>
        <dbReference type="EMBL" id="OGK06452.1"/>
    </source>
</evidence>
<dbReference type="InterPro" id="IPR029061">
    <property type="entry name" value="THDP-binding"/>
</dbReference>
<dbReference type="Gene3D" id="3.40.920.10">
    <property type="entry name" value="Pyruvate-ferredoxin oxidoreductase, PFOR, domain III"/>
    <property type="match status" value="1"/>
</dbReference>
<sequence length="384" mass="41116">MRNEITIRITGQAGQGMQTIGNAMVRMFKQAGLHVFSNQDYMSRIRGGNNYFQIRVSTQPVFALRQQCDIIVVLDKTGVPIHQDSLSEHGVLIVDKEQFGISDPARIFYDIRMAALTKDLGGNGHSVNSIASGALAALTGVSFSIVASVMNTVFAAKGEETLDANVRMAKAGYDAARQDLRDNAFMLPQDVDPGGLLMNANEAIGLAAICAGCKFYSAYPMTPSTEIMETIARYAGIFNIMVEQAEDEIAAINMVVGASFAGVRAMTASSGGGFALMTEGLSLAGMTETPVVVVDGQRPAPATGLPTRTEQADLDLLINAGHGEFARVVYSPGTVEEAFSLTIDAFNLAEKYQIPVLILTDQHLADSVRNIKPLSLSHPVVIRH</sequence>
<feature type="domain" description="Pyruvate flavodoxin/ferredoxin oxidoreductase pyrimidine binding" evidence="3">
    <location>
        <begin position="207"/>
        <end position="375"/>
    </location>
</feature>
<dbReference type="InterPro" id="IPR002880">
    <property type="entry name" value="Pyrv_Fd/Flavodoxin_OxRdtase_N"/>
</dbReference>
<dbReference type="Pfam" id="PF01558">
    <property type="entry name" value="POR"/>
    <property type="match status" value="1"/>
</dbReference>
<reference evidence="4 5" key="1">
    <citation type="journal article" date="2016" name="Nat. Commun.">
        <title>Thousands of microbial genomes shed light on interconnected biogeochemical processes in an aquifer system.</title>
        <authorList>
            <person name="Anantharaman K."/>
            <person name="Brown C.T."/>
            <person name="Hug L.A."/>
            <person name="Sharon I."/>
            <person name="Castelle C.J."/>
            <person name="Probst A.J."/>
            <person name="Thomas B.C."/>
            <person name="Singh A."/>
            <person name="Wilkins M.J."/>
            <person name="Karaoz U."/>
            <person name="Brodie E.L."/>
            <person name="Williams K.H."/>
            <person name="Hubbard S.S."/>
            <person name="Banfield J.F."/>
        </authorList>
    </citation>
    <scope>NUCLEOTIDE SEQUENCE [LARGE SCALE GENOMIC DNA]</scope>
</reference>
<dbReference type="Proteomes" id="UP000179243">
    <property type="component" value="Unassembled WGS sequence"/>
</dbReference>